<keyword evidence="4" id="KW-0378">Hydrolase</keyword>
<accession>A0AAU9J228</accession>
<name>A0AAU9J228_9CILI</name>
<feature type="active site" evidence="5">
    <location>
        <position position="247"/>
    </location>
</feature>
<feature type="domain" description="Peptidase A1" evidence="7">
    <location>
        <begin position="32"/>
        <end position="375"/>
    </location>
</feature>
<evidence type="ECO:0000259" key="7">
    <source>
        <dbReference type="PROSITE" id="PS51767"/>
    </source>
</evidence>
<dbReference type="Proteomes" id="UP001162131">
    <property type="component" value="Unassembled WGS sequence"/>
</dbReference>
<comment type="similarity">
    <text evidence="1">Belongs to the peptidase A1 family.</text>
</comment>
<dbReference type="InterPro" id="IPR001461">
    <property type="entry name" value="Aspartic_peptidase_A1"/>
</dbReference>
<dbReference type="SUPFAM" id="SSF50630">
    <property type="entry name" value="Acid proteases"/>
    <property type="match status" value="1"/>
</dbReference>
<evidence type="ECO:0000256" key="1">
    <source>
        <dbReference type="ARBA" id="ARBA00007447"/>
    </source>
</evidence>
<dbReference type="PANTHER" id="PTHR13683:SF375">
    <property type="entry name" value="PEPTIDASE A1 DOMAIN-CONTAINING PROTEIN"/>
    <property type="match status" value="1"/>
</dbReference>
<keyword evidence="6" id="KW-1133">Transmembrane helix</keyword>
<proteinExistence type="inferred from homology"/>
<dbReference type="PRINTS" id="PR00792">
    <property type="entry name" value="PEPSIN"/>
</dbReference>
<dbReference type="EMBL" id="CAJZBQ010000020">
    <property type="protein sequence ID" value="CAG9318391.1"/>
    <property type="molecule type" value="Genomic_DNA"/>
</dbReference>
<protein>
    <recommendedName>
        <fullName evidence="7">Peptidase A1 domain-containing protein</fullName>
    </recommendedName>
</protein>
<reference evidence="8" key="1">
    <citation type="submission" date="2021-09" db="EMBL/GenBank/DDBJ databases">
        <authorList>
            <consortium name="AG Swart"/>
            <person name="Singh M."/>
            <person name="Singh A."/>
            <person name="Seah K."/>
            <person name="Emmerich C."/>
        </authorList>
    </citation>
    <scope>NUCLEOTIDE SEQUENCE</scope>
    <source>
        <strain evidence="8">ATCC30299</strain>
    </source>
</reference>
<dbReference type="GO" id="GO:0006508">
    <property type="term" value="P:proteolysis"/>
    <property type="evidence" value="ECO:0007669"/>
    <property type="project" value="UniProtKB-KW"/>
</dbReference>
<evidence type="ECO:0000313" key="9">
    <source>
        <dbReference type="Proteomes" id="UP001162131"/>
    </source>
</evidence>
<dbReference type="Gene3D" id="2.40.70.10">
    <property type="entry name" value="Acid Proteases"/>
    <property type="match status" value="2"/>
</dbReference>
<feature type="active site" evidence="5">
    <location>
        <position position="50"/>
    </location>
</feature>
<keyword evidence="6" id="KW-0812">Transmembrane</keyword>
<dbReference type="AlphaFoldDB" id="A0AAU9J228"/>
<dbReference type="GO" id="GO:0004190">
    <property type="term" value="F:aspartic-type endopeptidase activity"/>
    <property type="evidence" value="ECO:0007669"/>
    <property type="project" value="InterPro"/>
</dbReference>
<feature type="transmembrane region" description="Helical" evidence="6">
    <location>
        <begin position="408"/>
        <end position="428"/>
    </location>
</feature>
<evidence type="ECO:0000313" key="8">
    <source>
        <dbReference type="EMBL" id="CAG9318391.1"/>
    </source>
</evidence>
<evidence type="ECO:0000256" key="3">
    <source>
        <dbReference type="ARBA" id="ARBA00022729"/>
    </source>
</evidence>
<organism evidence="8 9">
    <name type="scientific">Blepharisma stoltei</name>
    <dbReference type="NCBI Taxonomy" id="1481888"/>
    <lineage>
        <taxon>Eukaryota</taxon>
        <taxon>Sar</taxon>
        <taxon>Alveolata</taxon>
        <taxon>Ciliophora</taxon>
        <taxon>Postciliodesmatophora</taxon>
        <taxon>Heterotrichea</taxon>
        <taxon>Heterotrichida</taxon>
        <taxon>Blepharismidae</taxon>
        <taxon>Blepharisma</taxon>
    </lineage>
</organism>
<dbReference type="PROSITE" id="PS51767">
    <property type="entry name" value="PEPTIDASE_A1"/>
    <property type="match status" value="1"/>
</dbReference>
<sequence length="437" mass="50242">MILWAIVIIVYADCQNLEHIIVHGNVEDLGYYYIDIFVGNPPAKQSVIIDTGSRLTAFPCKGCKTCGQHMNPYFDFDKSQTSKFVACNDSEFCTNCNDDKCEYKISYAEGSIISGLMIEDYILIGDDKEHLANISYKFGCHQEETNLFKSQKVDGIMGLAFSHKKSTIVDQIYKNSDSSENLLAICLGKDDGYMTIGGYNQSLHFDTIKWTKLYEDLFYTIGLKSVSIGYQILPIDLKKAHKKTIIDSGTTFVYFIQEMYKEFWVVFENYCKNDNFCDGEVIIINNEPKSCYKRNKEKHQSIYEFFDTFPTISMTIDKIIINWLPENYLFSYPEYADIYCVGIYSTQEDIIVLGNIFMRGMEVIFDRSESRVGFAESSCDPLLIHGNSGAAHERHKRDLLKSSRSDSYFNLGLSITAFLVFYSIYLVMKKSKLWKKE</sequence>
<keyword evidence="9" id="KW-1185">Reference proteome</keyword>
<dbReference type="Pfam" id="PF00026">
    <property type="entry name" value="Asp"/>
    <property type="match status" value="1"/>
</dbReference>
<dbReference type="InterPro" id="IPR033121">
    <property type="entry name" value="PEPTIDASE_A1"/>
</dbReference>
<gene>
    <name evidence="8" type="ORF">BSTOLATCC_MIC20865</name>
</gene>
<keyword evidence="6" id="KW-0472">Membrane</keyword>
<evidence type="ECO:0000256" key="4">
    <source>
        <dbReference type="ARBA" id="ARBA00022801"/>
    </source>
</evidence>
<evidence type="ECO:0000256" key="5">
    <source>
        <dbReference type="PIRSR" id="PIRSR601461-1"/>
    </source>
</evidence>
<evidence type="ECO:0000256" key="2">
    <source>
        <dbReference type="ARBA" id="ARBA00022670"/>
    </source>
</evidence>
<keyword evidence="2" id="KW-0645">Protease</keyword>
<evidence type="ECO:0000256" key="6">
    <source>
        <dbReference type="SAM" id="Phobius"/>
    </source>
</evidence>
<dbReference type="InterPro" id="IPR021109">
    <property type="entry name" value="Peptidase_aspartic_dom_sf"/>
</dbReference>
<comment type="caution">
    <text evidence="8">The sequence shown here is derived from an EMBL/GenBank/DDBJ whole genome shotgun (WGS) entry which is preliminary data.</text>
</comment>
<dbReference type="PANTHER" id="PTHR13683">
    <property type="entry name" value="ASPARTYL PROTEASES"/>
    <property type="match status" value="1"/>
</dbReference>
<keyword evidence="3" id="KW-0732">Signal</keyword>